<reference evidence="7 8" key="1">
    <citation type="journal article" date="2014" name="PLoS Genet.">
        <title>Phylogenetically driven sequencing of extremely halophilic archaea reveals strategies for static and dynamic osmo-response.</title>
        <authorList>
            <person name="Becker E.A."/>
            <person name="Seitzer P.M."/>
            <person name="Tritt A."/>
            <person name="Larsen D."/>
            <person name="Krusor M."/>
            <person name="Yao A.I."/>
            <person name="Wu D."/>
            <person name="Madern D."/>
            <person name="Eisen J.A."/>
            <person name="Darling A.E."/>
            <person name="Facciotti M.T."/>
        </authorList>
    </citation>
    <scope>NUCLEOTIDE SEQUENCE [LARGE SCALE GENOMIC DNA]</scope>
    <source>
        <strain evidence="7 8">DSM 1137</strain>
    </source>
</reference>
<evidence type="ECO:0000313" key="8">
    <source>
        <dbReference type="Proteomes" id="UP000011514"/>
    </source>
</evidence>
<dbReference type="Pfam" id="PF00005">
    <property type="entry name" value="ABC_tran"/>
    <property type="match status" value="1"/>
</dbReference>
<evidence type="ECO:0000256" key="4">
    <source>
        <dbReference type="ARBA" id="ARBA00022840"/>
    </source>
</evidence>
<comment type="caution">
    <text evidence="7">The sequence shown here is derived from an EMBL/GenBank/DDBJ whole genome shotgun (WGS) entry which is preliminary data.</text>
</comment>
<dbReference type="PATRIC" id="fig|1227484.4.peg.2200"/>
<organism evidence="7 8">
    <name type="scientific">Halorubrum saccharovorum DSM 1137</name>
    <dbReference type="NCBI Taxonomy" id="1227484"/>
    <lineage>
        <taxon>Archaea</taxon>
        <taxon>Methanobacteriati</taxon>
        <taxon>Methanobacteriota</taxon>
        <taxon>Stenosarchaea group</taxon>
        <taxon>Halobacteria</taxon>
        <taxon>Halobacteriales</taxon>
        <taxon>Haloferacaceae</taxon>
        <taxon>Halorubrum</taxon>
    </lineage>
</organism>
<dbReference type="PROSITE" id="PS50893">
    <property type="entry name" value="ABC_TRANSPORTER_2"/>
    <property type="match status" value="1"/>
</dbReference>
<keyword evidence="3" id="KW-0547">Nucleotide-binding</keyword>
<keyword evidence="4" id="KW-0067">ATP-binding</keyword>
<evidence type="ECO:0000256" key="2">
    <source>
        <dbReference type="ARBA" id="ARBA00022448"/>
    </source>
</evidence>
<evidence type="ECO:0000256" key="5">
    <source>
        <dbReference type="SAM" id="MobiDB-lite"/>
    </source>
</evidence>
<evidence type="ECO:0000259" key="6">
    <source>
        <dbReference type="PROSITE" id="PS50893"/>
    </source>
</evidence>
<comment type="similarity">
    <text evidence="1">Belongs to the ABC transporter superfamily.</text>
</comment>
<dbReference type="InterPro" id="IPR050319">
    <property type="entry name" value="ABC_transp_ATP-bind"/>
</dbReference>
<dbReference type="GO" id="GO:0016887">
    <property type="term" value="F:ATP hydrolysis activity"/>
    <property type="evidence" value="ECO:0007669"/>
    <property type="project" value="InterPro"/>
</dbReference>
<dbReference type="Proteomes" id="UP000011514">
    <property type="component" value="Unassembled WGS sequence"/>
</dbReference>
<dbReference type="InterPro" id="IPR003593">
    <property type="entry name" value="AAA+_ATPase"/>
</dbReference>
<feature type="domain" description="ABC transporter" evidence="6">
    <location>
        <begin position="6"/>
        <end position="260"/>
    </location>
</feature>
<dbReference type="CDD" id="cd03257">
    <property type="entry name" value="ABC_NikE_OppD_transporters"/>
    <property type="match status" value="1"/>
</dbReference>
<dbReference type="GO" id="GO:0015833">
    <property type="term" value="P:peptide transport"/>
    <property type="evidence" value="ECO:0007669"/>
    <property type="project" value="InterPro"/>
</dbReference>
<dbReference type="InterPro" id="IPR003439">
    <property type="entry name" value="ABC_transporter-like_ATP-bd"/>
</dbReference>
<dbReference type="eggNOG" id="arCOG00184">
    <property type="taxonomic scope" value="Archaea"/>
</dbReference>
<evidence type="ECO:0000256" key="3">
    <source>
        <dbReference type="ARBA" id="ARBA00022741"/>
    </source>
</evidence>
<sequence>MTDPLVTVDDLEKYYYENDTLLDRLTGAEREAVRAVDGVSFEVREGETLGVVGESGCGKSTLAETLMRLREPTGGSVTFDGDPVFDLSGTDMNAFRRRAQVMFQDPFSSLDPRMTAGEIITEPLAIHGVGTSGERRERAETLLDEVGLSADQIDRYPHEFSGGQRQRIGFARALAIDPEFIVLDEPVSALDVSVQAQVLNLLADMQAERDLTYLFIAHDLSVVRHISDRVAVMYLGEIVEIGPTEEIFEDPKHPYTKALLESVPRADTDERDRTVETIRGDVPSPRNPPSGCSFRTRCPELIQPPGLDLPQATFRGISEFRTRIENGDIDVDLRWEQVGDPDREDREAFVDSLREEAFDTELPDAEEETVSEAIRALADGDRETAAATLRERYRSPCEAIDPGLPAGEHPSACLLNEQPEDVETAREEWEADYEAPEAGASSR</sequence>
<dbReference type="OrthoDB" id="18209at2157"/>
<dbReference type="AlphaFoldDB" id="M0DTN2"/>
<dbReference type="SUPFAM" id="SSF52540">
    <property type="entry name" value="P-loop containing nucleoside triphosphate hydrolases"/>
    <property type="match status" value="1"/>
</dbReference>
<dbReference type="Pfam" id="PF08352">
    <property type="entry name" value="oligo_HPY"/>
    <property type="match status" value="1"/>
</dbReference>
<dbReference type="Gene3D" id="3.40.50.300">
    <property type="entry name" value="P-loop containing nucleotide triphosphate hydrolases"/>
    <property type="match status" value="1"/>
</dbReference>
<keyword evidence="8" id="KW-1185">Reference proteome</keyword>
<dbReference type="SMART" id="SM00382">
    <property type="entry name" value="AAA"/>
    <property type="match status" value="1"/>
</dbReference>
<dbReference type="RefSeq" id="WP_004049041.1">
    <property type="nucleotide sequence ID" value="NZ_AOJE01000059.1"/>
</dbReference>
<evidence type="ECO:0000313" key="7">
    <source>
        <dbReference type="EMBL" id="ELZ38017.1"/>
    </source>
</evidence>
<dbReference type="PANTHER" id="PTHR43776:SF7">
    <property type="entry name" value="D,D-DIPEPTIDE TRANSPORT ATP-BINDING PROTEIN DDPF-RELATED"/>
    <property type="match status" value="1"/>
</dbReference>
<proteinExistence type="inferred from homology"/>
<dbReference type="PANTHER" id="PTHR43776">
    <property type="entry name" value="TRANSPORT ATP-BINDING PROTEIN"/>
    <property type="match status" value="1"/>
</dbReference>
<dbReference type="FunFam" id="3.40.50.300:FF:000016">
    <property type="entry name" value="Oligopeptide ABC transporter ATP-binding component"/>
    <property type="match status" value="1"/>
</dbReference>
<dbReference type="GO" id="GO:0005524">
    <property type="term" value="F:ATP binding"/>
    <property type="evidence" value="ECO:0007669"/>
    <property type="project" value="UniProtKB-KW"/>
</dbReference>
<feature type="region of interest" description="Disordered" evidence="5">
    <location>
        <begin position="418"/>
        <end position="443"/>
    </location>
</feature>
<dbReference type="InterPro" id="IPR027417">
    <property type="entry name" value="P-loop_NTPase"/>
</dbReference>
<name>M0DTN2_9EURY</name>
<dbReference type="PROSITE" id="PS00211">
    <property type="entry name" value="ABC_TRANSPORTER_1"/>
    <property type="match status" value="1"/>
</dbReference>
<dbReference type="EMBL" id="AOJE01000059">
    <property type="protein sequence ID" value="ELZ38017.1"/>
    <property type="molecule type" value="Genomic_DNA"/>
</dbReference>
<dbReference type="InterPro" id="IPR013563">
    <property type="entry name" value="Oligopep_ABC_C"/>
</dbReference>
<dbReference type="GO" id="GO:0055085">
    <property type="term" value="P:transmembrane transport"/>
    <property type="evidence" value="ECO:0007669"/>
    <property type="project" value="UniProtKB-ARBA"/>
</dbReference>
<accession>M0DTN2</accession>
<keyword evidence="2" id="KW-0813">Transport</keyword>
<gene>
    <name evidence="7" type="ORF">C471_11201</name>
</gene>
<dbReference type="NCBIfam" id="TIGR01727">
    <property type="entry name" value="oligo_HPY"/>
    <property type="match status" value="1"/>
</dbReference>
<evidence type="ECO:0000256" key="1">
    <source>
        <dbReference type="ARBA" id="ARBA00005417"/>
    </source>
</evidence>
<dbReference type="STRING" id="1227484.C471_11201"/>
<dbReference type="InterPro" id="IPR017871">
    <property type="entry name" value="ABC_transporter-like_CS"/>
</dbReference>
<protein>
    <submittedName>
        <fullName evidence="7">Peptide ABC transporter ATPase</fullName>
    </submittedName>
</protein>